<feature type="transmembrane region" description="Helical" evidence="1">
    <location>
        <begin position="153"/>
        <end position="176"/>
    </location>
</feature>
<dbReference type="Proteomes" id="UP001597211">
    <property type="component" value="Unassembled WGS sequence"/>
</dbReference>
<gene>
    <name evidence="2" type="ORF">ACFQ2Z_08055</name>
</gene>
<keyword evidence="3" id="KW-1185">Reference proteome</keyword>
<proteinExistence type="predicted"/>
<feature type="transmembrane region" description="Helical" evidence="1">
    <location>
        <begin position="60"/>
        <end position="84"/>
    </location>
</feature>
<protein>
    <submittedName>
        <fullName evidence="2">HXXEE domain-containing protein</fullName>
    </submittedName>
</protein>
<comment type="caution">
    <text evidence="2">The sequence shown here is derived from an EMBL/GenBank/DDBJ whole genome shotgun (WGS) entry which is preliminary data.</text>
</comment>
<organism evidence="2 3">
    <name type="scientific">Paenibacillus timonensis</name>
    <dbReference type="NCBI Taxonomy" id="225915"/>
    <lineage>
        <taxon>Bacteria</taxon>
        <taxon>Bacillati</taxon>
        <taxon>Bacillota</taxon>
        <taxon>Bacilli</taxon>
        <taxon>Bacillales</taxon>
        <taxon>Paenibacillaceae</taxon>
        <taxon>Paenibacillus</taxon>
    </lineage>
</organism>
<name>A0ABW3S9Z5_9BACL</name>
<keyword evidence="1" id="KW-0472">Membrane</keyword>
<dbReference type="EMBL" id="JBHTKZ010000011">
    <property type="protein sequence ID" value="MFD1181307.1"/>
    <property type="molecule type" value="Genomic_DNA"/>
</dbReference>
<dbReference type="Pfam" id="PF13787">
    <property type="entry name" value="HXXEE"/>
    <property type="match status" value="1"/>
</dbReference>
<sequence length="190" mass="21299">MAFLETVTVSVDLTILIWLIPVVFFIHDGEEVLMVRRWLRRHQSQPSIVKATRFLASDKYVTGQFAIAIFLLGVSLLIVTYTAAVQYHNQGRLSGLYAGILVALVIDGLKHIGMWIRLKHYTPGVITAIVVEIPVASYAIYRFYSSGVANFQTFIWGFIIALPFVWFVVVGGLIVGKVMAPRIGFRKPSQ</sequence>
<evidence type="ECO:0000313" key="2">
    <source>
        <dbReference type="EMBL" id="MFD1181307.1"/>
    </source>
</evidence>
<feature type="transmembrane region" description="Helical" evidence="1">
    <location>
        <begin position="15"/>
        <end position="39"/>
    </location>
</feature>
<accession>A0ABW3S9Z5</accession>
<keyword evidence="1" id="KW-1133">Transmembrane helix</keyword>
<reference evidence="3" key="1">
    <citation type="journal article" date="2019" name="Int. J. Syst. Evol. Microbiol.">
        <title>The Global Catalogue of Microorganisms (GCM) 10K type strain sequencing project: providing services to taxonomists for standard genome sequencing and annotation.</title>
        <authorList>
            <consortium name="The Broad Institute Genomics Platform"/>
            <consortium name="The Broad Institute Genome Sequencing Center for Infectious Disease"/>
            <person name="Wu L."/>
            <person name="Ma J."/>
        </authorList>
    </citation>
    <scope>NUCLEOTIDE SEQUENCE [LARGE SCALE GENOMIC DNA]</scope>
    <source>
        <strain evidence="3">CCUG 48216</strain>
    </source>
</reference>
<dbReference type="RefSeq" id="WP_270406831.1">
    <property type="nucleotide sequence ID" value="NZ_JAQDEO010000065.1"/>
</dbReference>
<keyword evidence="1" id="KW-0812">Transmembrane</keyword>
<feature type="transmembrane region" description="Helical" evidence="1">
    <location>
        <begin position="90"/>
        <end position="109"/>
    </location>
</feature>
<feature type="transmembrane region" description="Helical" evidence="1">
    <location>
        <begin position="121"/>
        <end position="141"/>
    </location>
</feature>
<evidence type="ECO:0000256" key="1">
    <source>
        <dbReference type="SAM" id="Phobius"/>
    </source>
</evidence>
<evidence type="ECO:0000313" key="3">
    <source>
        <dbReference type="Proteomes" id="UP001597211"/>
    </source>
</evidence>
<dbReference type="InterPro" id="IPR025671">
    <property type="entry name" value="HXXEE"/>
</dbReference>